<protein>
    <submittedName>
        <fullName evidence="2">Uncharacterized protein</fullName>
    </submittedName>
</protein>
<comment type="caution">
    <text evidence="2">The sequence shown here is derived from an EMBL/GenBank/DDBJ whole genome shotgun (WGS) entry which is preliminary data.</text>
</comment>
<dbReference type="RefSeq" id="WP_343917760.1">
    <property type="nucleotide sequence ID" value="NZ_BAAAKK010000001.1"/>
</dbReference>
<accession>A0ABN1YQX4</accession>
<gene>
    <name evidence="2" type="ORF">GCM10009640_09080</name>
</gene>
<evidence type="ECO:0000313" key="3">
    <source>
        <dbReference type="Proteomes" id="UP001501266"/>
    </source>
</evidence>
<reference evidence="2 3" key="1">
    <citation type="journal article" date="2019" name="Int. J. Syst. Evol. Microbiol.">
        <title>The Global Catalogue of Microorganisms (GCM) 10K type strain sequencing project: providing services to taxonomists for standard genome sequencing and annotation.</title>
        <authorList>
            <consortium name="The Broad Institute Genomics Platform"/>
            <consortium name="The Broad Institute Genome Sequencing Center for Infectious Disease"/>
            <person name="Wu L."/>
            <person name="Ma J."/>
        </authorList>
    </citation>
    <scope>NUCLEOTIDE SEQUENCE [LARGE SCALE GENOMIC DNA]</scope>
    <source>
        <strain evidence="2 3">JCM 12398</strain>
    </source>
</reference>
<feature type="compositionally biased region" description="Basic and acidic residues" evidence="1">
    <location>
        <begin position="30"/>
        <end position="57"/>
    </location>
</feature>
<evidence type="ECO:0000256" key="1">
    <source>
        <dbReference type="SAM" id="MobiDB-lite"/>
    </source>
</evidence>
<proteinExistence type="predicted"/>
<name>A0ABN1YQX4_9MICO</name>
<feature type="region of interest" description="Disordered" evidence="1">
    <location>
        <begin position="1"/>
        <end position="57"/>
    </location>
</feature>
<evidence type="ECO:0000313" key="2">
    <source>
        <dbReference type="EMBL" id="GAA1420121.1"/>
    </source>
</evidence>
<dbReference type="EMBL" id="BAAAKK010000001">
    <property type="protein sequence ID" value="GAA1420121.1"/>
    <property type="molecule type" value="Genomic_DNA"/>
</dbReference>
<keyword evidence="3" id="KW-1185">Reference proteome</keyword>
<sequence length="57" mass="6094">MSPQDQPAAHDHVPGPGEHSIPELESDQADPPRPEEAIADALRAEPDVTDHAEHPEG</sequence>
<organism evidence="2 3">
    <name type="scientific">Agrococcus citreus</name>
    <dbReference type="NCBI Taxonomy" id="84643"/>
    <lineage>
        <taxon>Bacteria</taxon>
        <taxon>Bacillati</taxon>
        <taxon>Actinomycetota</taxon>
        <taxon>Actinomycetes</taxon>
        <taxon>Micrococcales</taxon>
        <taxon>Microbacteriaceae</taxon>
        <taxon>Agrococcus</taxon>
    </lineage>
</organism>
<dbReference type="Proteomes" id="UP001501266">
    <property type="component" value="Unassembled WGS sequence"/>
</dbReference>